<feature type="domain" description="HTH crp-type" evidence="2">
    <location>
        <begin position="20"/>
        <end position="75"/>
    </location>
</feature>
<accession>A0A076G6Z3</accession>
<name>A0A076G6Z3_9CAUD</name>
<sequence>MEYGGVYLESSIVDLKPKVLEFLGMLVNKAKELQDVAVSFKKKDLADMVGKDSRTVSRYLKTLEEKEIIQTRGVRGRSKGTVILLNTQLVKFETSDKALINSDEPISIDDIVEKKMPKKPKPPKKSTRKRRTKKQVLESRFLKEREQNKYDVMNDKLKDLQGVPNWEWFKETENPVENYRTYLISRLYNRYAALFTDRHNAEVKVYKEGTQVTPVSNDYDCLPEAFFGSAKWNQFEKFRLFCEETNIDPAVYLSAQFARSMFTASGGNSKKFLPFINALMSDASYDVYNQYCDFQKRVSRSYAAYKHIPIQFADDYVVRAIVEGYKSANSGVGLLQYRHAVDDFLSGDYLTDEEYHLANFYRLTEDTMIEEGTSLKTREVLKKFILTQSMILTGGVTRLPSYMILGSEHTEIVVASAKAQVPFVDMKSNADRLTHAQSLMLGMLTHPMLPIEQQLEKGREYVYQRNTLDETRLVIRLIMERKGLLVSLEELQQAFKEFGKERIPLDDLSILDVDQITNFMESLEAQEVPEEEIDLSAITQRKTYKLEGVVSNTDSLDDFFAGEFED</sequence>
<evidence type="ECO:0000313" key="3">
    <source>
        <dbReference type="EMBL" id="AII28062.1"/>
    </source>
</evidence>
<dbReference type="Pfam" id="PF13545">
    <property type="entry name" value="HTH_Crp_2"/>
    <property type="match status" value="1"/>
</dbReference>
<feature type="region of interest" description="Disordered" evidence="1">
    <location>
        <begin position="112"/>
        <end position="133"/>
    </location>
</feature>
<proteinExistence type="predicted"/>
<dbReference type="GO" id="GO:0003677">
    <property type="term" value="F:DNA binding"/>
    <property type="evidence" value="ECO:0007669"/>
    <property type="project" value="InterPro"/>
</dbReference>
<dbReference type="KEGG" id="vg:20283448"/>
<dbReference type="Gene3D" id="1.10.10.10">
    <property type="entry name" value="Winged helix-like DNA-binding domain superfamily/Winged helix DNA-binding domain"/>
    <property type="match status" value="1"/>
</dbReference>
<reference evidence="3 4" key="1">
    <citation type="submission" date="2014-06" db="EMBL/GenBank/DDBJ databases">
        <title>Bioinformatic genomic analysis of Bacillus phage Bobb.</title>
        <authorList>
            <person name="Lewis H.M.N."/>
            <person name="Temple L."/>
            <person name="Barth R.N."/>
            <person name="Bowles K.M."/>
            <person name="Churchin D.I."/>
            <person name="Scott-Croshaw C."/>
            <person name="Glasgow G.H."/>
            <person name="Gloe M.W."/>
            <person name="McGough T.M."/>
            <person name="Nutbrown S.A."/>
            <person name="Romulus S.R."/>
            <person name="Sanders K.A.M."/>
            <person name="Diachok C.R."/>
            <person name="Serigano J.P."/>
            <person name="Shin D."/>
            <person name="Suresh M.H."/>
            <person name="Conner A.R.N."/>
            <person name="Korba R.M."/>
            <person name="Livermore R.J."/>
            <person name="Rohlf M.B."/>
            <person name="Utterback S.D."/>
            <person name="Wilson V.E."/>
        </authorList>
    </citation>
    <scope>NUCLEOTIDE SEQUENCE [LARGE SCALE GENOMIC DNA]</scope>
</reference>
<feature type="compositionally biased region" description="Basic residues" evidence="1">
    <location>
        <begin position="116"/>
        <end position="133"/>
    </location>
</feature>
<dbReference type="GeneID" id="20283448"/>
<organism evidence="3 4">
    <name type="scientific">Bacillus phage Bobb</name>
    <dbReference type="NCBI Taxonomy" id="1527469"/>
    <lineage>
        <taxon>Viruses</taxon>
        <taxon>Duplodnaviria</taxon>
        <taxon>Heunggongvirae</taxon>
        <taxon>Uroviricota</taxon>
        <taxon>Caudoviricetes</taxon>
        <taxon>Herelleviridae</taxon>
        <taxon>Bastillevirinae</taxon>
        <taxon>Agatevirus</taxon>
        <taxon>Agatevirus bobb</taxon>
    </lineage>
</organism>
<dbReference type="Proteomes" id="UP000028664">
    <property type="component" value="Segment"/>
</dbReference>
<evidence type="ECO:0000256" key="1">
    <source>
        <dbReference type="SAM" id="MobiDB-lite"/>
    </source>
</evidence>
<evidence type="ECO:0000259" key="2">
    <source>
        <dbReference type="Pfam" id="PF13545"/>
    </source>
</evidence>
<dbReference type="RefSeq" id="YP_009056430.1">
    <property type="nucleotide sequence ID" value="NC_024792.1"/>
</dbReference>
<evidence type="ECO:0000313" key="4">
    <source>
        <dbReference type="Proteomes" id="UP000028664"/>
    </source>
</evidence>
<keyword evidence="4" id="KW-1185">Reference proteome</keyword>
<dbReference type="EMBL" id="KM051843">
    <property type="protein sequence ID" value="AII28062.1"/>
    <property type="molecule type" value="Genomic_DNA"/>
</dbReference>
<dbReference type="InterPro" id="IPR036388">
    <property type="entry name" value="WH-like_DNA-bd_sf"/>
</dbReference>
<protein>
    <submittedName>
        <fullName evidence="3">Transcriptional regulator</fullName>
    </submittedName>
</protein>
<dbReference type="InterPro" id="IPR036390">
    <property type="entry name" value="WH_DNA-bd_sf"/>
</dbReference>
<dbReference type="OrthoDB" id="2009at10239"/>
<dbReference type="InterPro" id="IPR012318">
    <property type="entry name" value="HTH_CRP"/>
</dbReference>
<dbReference type="GO" id="GO:0006355">
    <property type="term" value="P:regulation of DNA-templated transcription"/>
    <property type="evidence" value="ECO:0007669"/>
    <property type="project" value="InterPro"/>
</dbReference>
<dbReference type="SUPFAM" id="SSF46785">
    <property type="entry name" value="Winged helix' DNA-binding domain"/>
    <property type="match status" value="1"/>
</dbReference>